<feature type="region of interest" description="Disordered" evidence="1">
    <location>
        <begin position="231"/>
        <end position="251"/>
    </location>
</feature>
<reference evidence="2" key="1">
    <citation type="submission" date="2023-03" db="EMBL/GenBank/DDBJ databases">
        <authorList>
            <person name="Steffen K."/>
            <person name="Cardenas P."/>
        </authorList>
    </citation>
    <scope>NUCLEOTIDE SEQUENCE</scope>
</reference>
<feature type="compositionally biased region" description="Low complexity" evidence="1">
    <location>
        <begin position="235"/>
        <end position="249"/>
    </location>
</feature>
<gene>
    <name evidence="2" type="ORF">GBAR_LOCUS14876</name>
</gene>
<comment type="caution">
    <text evidence="2">The sequence shown here is derived from an EMBL/GenBank/DDBJ whole genome shotgun (WGS) entry which is preliminary data.</text>
</comment>
<protein>
    <submittedName>
        <fullName evidence="2">Uncharacterized protein</fullName>
    </submittedName>
</protein>
<evidence type="ECO:0000313" key="3">
    <source>
        <dbReference type="Proteomes" id="UP001174909"/>
    </source>
</evidence>
<accession>A0AA35WQV7</accession>
<proteinExistence type="predicted"/>
<sequence>MLSVSVFGQTAEGIKVAGILKDHQTLKMRLRVASLLGVQRSSSASLPVWPSLPGLPALLRLLFVFFAAAGSAHALPSRRTGGGGGLLPNSAAEAATRGEGRQDGLDAPVEPDPLPPAPSEELLARLYRRNVALRSDYPFWNLTDLDTETCRQLAANETAAKRTADEDASCISVYSCDYDRFRYPHWLVFTICSRGPGPCDPEGRPEDEWQYSCYPYEEKIQILRYEDISRTTPNSRRSTGGTAASAAGGDDLLDHEYDDKLDEVESEVKGEWQLRSFWIPADCLCYE</sequence>
<dbReference type="AlphaFoldDB" id="A0AA35WQV7"/>
<keyword evidence="3" id="KW-1185">Reference proteome</keyword>
<feature type="region of interest" description="Disordered" evidence="1">
    <location>
        <begin position="77"/>
        <end position="115"/>
    </location>
</feature>
<dbReference type="Proteomes" id="UP001174909">
    <property type="component" value="Unassembled WGS sequence"/>
</dbReference>
<evidence type="ECO:0000256" key="1">
    <source>
        <dbReference type="SAM" id="MobiDB-lite"/>
    </source>
</evidence>
<dbReference type="EMBL" id="CASHTH010002181">
    <property type="protein sequence ID" value="CAI8025796.1"/>
    <property type="molecule type" value="Genomic_DNA"/>
</dbReference>
<organism evidence="2 3">
    <name type="scientific">Geodia barretti</name>
    <name type="common">Barrett's horny sponge</name>
    <dbReference type="NCBI Taxonomy" id="519541"/>
    <lineage>
        <taxon>Eukaryota</taxon>
        <taxon>Metazoa</taxon>
        <taxon>Porifera</taxon>
        <taxon>Demospongiae</taxon>
        <taxon>Heteroscleromorpha</taxon>
        <taxon>Tetractinellida</taxon>
        <taxon>Astrophorina</taxon>
        <taxon>Geodiidae</taxon>
        <taxon>Geodia</taxon>
    </lineage>
</organism>
<name>A0AA35WQV7_GEOBA</name>
<evidence type="ECO:0000313" key="2">
    <source>
        <dbReference type="EMBL" id="CAI8025796.1"/>
    </source>
</evidence>